<proteinExistence type="predicted"/>
<feature type="domain" description="Peptidase S8/S53" evidence="2">
    <location>
        <begin position="362"/>
        <end position="530"/>
    </location>
</feature>
<name>A0A8H4ZV09_9HYPO</name>
<dbReference type="InterPro" id="IPR036852">
    <property type="entry name" value="Peptidase_S8/S53_dom_sf"/>
</dbReference>
<dbReference type="GO" id="GO:0004252">
    <property type="term" value="F:serine-type endopeptidase activity"/>
    <property type="evidence" value="ECO:0007669"/>
    <property type="project" value="InterPro"/>
</dbReference>
<dbReference type="Pfam" id="PF00082">
    <property type="entry name" value="Peptidase_S8"/>
    <property type="match status" value="1"/>
</dbReference>
<comment type="caution">
    <text evidence="3">The sequence shown here is derived from an EMBL/GenBank/DDBJ whole genome shotgun (WGS) entry which is preliminary data.</text>
</comment>
<organism evidence="3 4">
    <name type="scientific">Fusarium anthophilum</name>
    <dbReference type="NCBI Taxonomy" id="48485"/>
    <lineage>
        <taxon>Eukaryota</taxon>
        <taxon>Fungi</taxon>
        <taxon>Dikarya</taxon>
        <taxon>Ascomycota</taxon>
        <taxon>Pezizomycotina</taxon>
        <taxon>Sordariomycetes</taxon>
        <taxon>Hypocreomycetidae</taxon>
        <taxon>Hypocreales</taxon>
        <taxon>Nectriaceae</taxon>
        <taxon>Fusarium</taxon>
        <taxon>Fusarium fujikuroi species complex</taxon>
    </lineage>
</organism>
<dbReference type="EMBL" id="JABEVY010000050">
    <property type="protein sequence ID" value="KAF5252925.1"/>
    <property type="molecule type" value="Genomic_DNA"/>
</dbReference>
<dbReference type="Proteomes" id="UP000573603">
    <property type="component" value="Unassembled WGS sequence"/>
</dbReference>
<evidence type="ECO:0000256" key="1">
    <source>
        <dbReference type="SAM" id="MobiDB-lite"/>
    </source>
</evidence>
<reference evidence="3 4" key="1">
    <citation type="journal article" date="2020" name="BMC Genomics">
        <title>Correction to: Identification and distribution of gene clusters required for synthesis of sphingolipid metabolism inhibitors in diverse species of the filamentous fungus Fusarium.</title>
        <authorList>
            <person name="Kim H.S."/>
            <person name="Lohmar J.M."/>
            <person name="Busman M."/>
            <person name="Brown D.W."/>
            <person name="Naumann T.A."/>
            <person name="Divon H.H."/>
            <person name="Lysoe E."/>
            <person name="Uhlig S."/>
            <person name="Proctor R.H."/>
        </authorList>
    </citation>
    <scope>NUCLEOTIDE SEQUENCE [LARGE SCALE GENOMIC DNA]</scope>
    <source>
        <strain evidence="3 4">NRRL 25214</strain>
    </source>
</reference>
<evidence type="ECO:0000313" key="4">
    <source>
        <dbReference type="Proteomes" id="UP000573603"/>
    </source>
</evidence>
<dbReference type="SUPFAM" id="SSF52743">
    <property type="entry name" value="Subtilisin-like"/>
    <property type="match status" value="1"/>
</dbReference>
<dbReference type="GO" id="GO:0006508">
    <property type="term" value="P:proteolysis"/>
    <property type="evidence" value="ECO:0007669"/>
    <property type="project" value="InterPro"/>
</dbReference>
<dbReference type="Gene3D" id="3.40.50.200">
    <property type="entry name" value="Peptidase S8/S53 domain"/>
    <property type="match status" value="1"/>
</dbReference>
<dbReference type="AlphaFoldDB" id="A0A8H4ZV09"/>
<dbReference type="Pfam" id="PF18647">
    <property type="entry name" value="Fungal_lectin_2"/>
    <property type="match status" value="1"/>
</dbReference>
<gene>
    <name evidence="3" type="ORF">FANTH_2250</name>
</gene>
<evidence type="ECO:0000313" key="3">
    <source>
        <dbReference type="EMBL" id="KAF5252925.1"/>
    </source>
</evidence>
<sequence>MPEEPSSSDRAGLLYAVFLRLSPDANTNADLFPNALTSDDVSSWVKIDEQIISKTIRATSHEISAIRRRPDFERVVRIEAATHETTILQQQEYLDRSGYIILPVDPGKQEKCKATNNSLDLLFGTNIEAQMIGQGSIYMWKASLSRDQVSQAESLDGVKSVQPNLHNLNRRYIAGRYYIDPLDRENQVQCAEIGTSLARLLGSDNFDPHISVLDGKLRKWIADLSNDQVARVKAIHGVKGIRPIQRGRRCRLGMKSTNGLESQAQQEMQYETQLGAPTELVSVSQPSTIPLLRDLKNYVHESHCGGQSFVYYVGTGIAFKAQSEIISPWSKVLSHSGRLLKKEFRNVASQHLFTDLAIQNGDKPWFDDDDEGEDDEDTHSHGTCGAGKALGTRFSVSKKATLIVVRMHEVTSEEFEAALELIRTDLKDHPERRKKSVVTMSLTLGQDWDEDDNLKDFTKLFQYLFGMDVPLVCISGNIEEGFEEPDVDEYPPLMEGPDLPLIVVGSVDSTGKPSEFSKGGPHLTWAYIAAPQVAGEIANLLSYDKVPFDTSDGNLVKNLKAYLQSDAASWERDPGIRVLWNGVREEDNPKETVKCNGLETDRYIEREEVKQLIEDEFCPEVTSLRELRPQSSAISRIYNMDTPNKVTLSVSLSQGDSVSDCIKYLMMTVDDCYRVDNDPSDYKGGGQTIVGDATYEVYPGSLRSPSRYGKQAGCDSTYKFTFNEYWVWGHGWASSDHGEAPKKEIKGCALLPDTWKFTYSIGEDGLGKTSGIDDFGCAGPG</sequence>
<accession>A0A8H4ZV09</accession>
<protein>
    <recommendedName>
        <fullName evidence="2">Peptidase S8/S53 domain-containing protein</fullName>
    </recommendedName>
</protein>
<dbReference type="InterPro" id="IPR000209">
    <property type="entry name" value="Peptidase_S8/S53_dom"/>
</dbReference>
<feature type="compositionally biased region" description="Acidic residues" evidence="1">
    <location>
        <begin position="367"/>
        <end position="377"/>
    </location>
</feature>
<evidence type="ECO:0000259" key="2">
    <source>
        <dbReference type="Pfam" id="PF00082"/>
    </source>
</evidence>
<keyword evidence="4" id="KW-1185">Reference proteome</keyword>
<feature type="region of interest" description="Disordered" evidence="1">
    <location>
        <begin position="364"/>
        <end position="384"/>
    </location>
</feature>